<reference evidence="4" key="1">
    <citation type="journal article" date="2023" name="Access Microbiol">
        <title>De-novo genome assembly for Akanthomyces muscarius, a biocontrol agent of insect agricultural pests.</title>
        <authorList>
            <person name="Erdos Z."/>
            <person name="Studholme D.J."/>
            <person name="Raymond B."/>
            <person name="Sharma M."/>
        </authorList>
    </citation>
    <scope>NUCLEOTIDE SEQUENCE</scope>
    <source>
        <strain evidence="4">Ve6</strain>
    </source>
</reference>
<dbReference type="EMBL" id="JAJHUN010000008">
    <property type="protein sequence ID" value="KAJ4153178.1"/>
    <property type="molecule type" value="Genomic_DNA"/>
</dbReference>
<dbReference type="GeneID" id="80896837"/>
<dbReference type="RefSeq" id="XP_056053836.1">
    <property type="nucleotide sequence ID" value="XM_056196717.1"/>
</dbReference>
<sequence>MAASQSSELQPSIRKGNTLSIEHNRLAKVLTAVLILILSTIYVSPSLNVSWIPAANPAAQGADNATLGFERLVAVTTGPSWRLNGLQTAATLTGLSLIAPRQPDWTQEEVDVFRQKKGQPQSPHAKYTYGIGPGQARCWLGHLNALRTVIQNGWATALIMEDDADWDINIKEQMQLVAPMLKDLTNAPGRSHSPYGDGWDLLWLGHSGDPIDFGEGRFRAALDPTLPESTIYRHVYGGRSYYPPQLRVVHHSVAPLCTFAYAVTQAAALKMYAMSRGGQDDIITMTLRRWCTTGQLRCLTVNPELFHHHQKAGEVASQIAVVEGWHGRAAAPVRTYTPNIRYSARCNSNSTALVSCQGESTRPLGQTNQTWG</sequence>
<organism evidence="4 5">
    <name type="scientific">Akanthomyces muscarius</name>
    <name type="common">Entomopathogenic fungus</name>
    <name type="synonym">Lecanicillium muscarium</name>
    <dbReference type="NCBI Taxonomy" id="2231603"/>
    <lineage>
        <taxon>Eukaryota</taxon>
        <taxon>Fungi</taxon>
        <taxon>Dikarya</taxon>
        <taxon>Ascomycota</taxon>
        <taxon>Pezizomycotina</taxon>
        <taxon>Sordariomycetes</taxon>
        <taxon>Hypocreomycetidae</taxon>
        <taxon>Hypocreales</taxon>
        <taxon>Cordycipitaceae</taxon>
        <taxon>Akanthomyces</taxon>
    </lineage>
</organism>
<keyword evidence="3" id="KW-0808">Transferase</keyword>
<name>A0A9W8UL87_AKAMU</name>
<dbReference type="InterPro" id="IPR050757">
    <property type="entry name" value="Collagen_mod_GT25"/>
</dbReference>
<dbReference type="GO" id="GO:0016740">
    <property type="term" value="F:transferase activity"/>
    <property type="evidence" value="ECO:0007669"/>
    <property type="project" value="UniProtKB-KW"/>
</dbReference>
<protein>
    <recommendedName>
        <fullName evidence="6">Glycosyltransferase family 25 protein</fullName>
    </recommendedName>
</protein>
<proteinExistence type="inferred from homology"/>
<dbReference type="Proteomes" id="UP001144673">
    <property type="component" value="Chromosome 5"/>
</dbReference>
<keyword evidence="2" id="KW-0328">Glycosyltransferase</keyword>
<dbReference type="PANTHER" id="PTHR10730">
    <property type="entry name" value="PROCOLLAGEN-LYSINE,2-OXOGLUTARATE 5-DIOXYGENASE/GLYCOSYLTRANSFERASE 25 FAMILY MEMBER"/>
    <property type="match status" value="1"/>
</dbReference>
<accession>A0A9W8UL87</accession>
<comment type="similarity">
    <text evidence="1">Belongs to the glycosyltransferase 25 family.</text>
</comment>
<evidence type="ECO:0000256" key="2">
    <source>
        <dbReference type="ARBA" id="ARBA00022676"/>
    </source>
</evidence>
<keyword evidence="5" id="KW-1185">Reference proteome</keyword>
<dbReference type="AlphaFoldDB" id="A0A9W8UL87"/>
<evidence type="ECO:0000256" key="3">
    <source>
        <dbReference type="ARBA" id="ARBA00022679"/>
    </source>
</evidence>
<evidence type="ECO:0000313" key="5">
    <source>
        <dbReference type="Proteomes" id="UP001144673"/>
    </source>
</evidence>
<comment type="caution">
    <text evidence="4">The sequence shown here is derived from an EMBL/GenBank/DDBJ whole genome shotgun (WGS) entry which is preliminary data.</text>
</comment>
<dbReference type="PANTHER" id="PTHR10730:SF53">
    <property type="entry name" value="GLYCOSYLTRANSFERASE 25 FAMILY MEMBER"/>
    <property type="match status" value="1"/>
</dbReference>
<evidence type="ECO:0008006" key="6">
    <source>
        <dbReference type="Google" id="ProtNLM"/>
    </source>
</evidence>
<gene>
    <name evidence="4" type="ORF">LMH87_009678</name>
</gene>
<evidence type="ECO:0000313" key="4">
    <source>
        <dbReference type="EMBL" id="KAJ4153178.1"/>
    </source>
</evidence>
<dbReference type="KEGG" id="amus:LMH87_009678"/>
<evidence type="ECO:0000256" key="1">
    <source>
        <dbReference type="ARBA" id="ARBA00006721"/>
    </source>
</evidence>